<protein>
    <submittedName>
        <fullName evidence="2">C2 protein</fullName>
    </submittedName>
</protein>
<sequence>MIFIRSSEILQKSGMKFAMTITCILPNSTIFMGLYLVLSITLSFNASITS</sequence>
<reference evidence="2" key="1">
    <citation type="submission" date="1994-08" db="EMBL/GenBank/DDBJ databases">
        <title>Nucleotide sequences of two circular single-stranded DNAs associated with banana bunchy top virus.</title>
        <authorList>
            <person name="Wu R.-Y."/>
            <person name="You L.-R."/>
            <person name="Soong T.-S."/>
        </authorList>
    </citation>
    <scope>NUCLEOTIDE SEQUENCE</scope>
</reference>
<organismHost>
    <name type="scientific">Musa</name>
    <dbReference type="NCBI Taxonomy" id="4640"/>
</organismHost>
<feature type="transmembrane region" description="Helical" evidence="1">
    <location>
        <begin position="21"/>
        <end position="44"/>
    </location>
</feature>
<gene>
    <name evidence="2" type="primary">C2</name>
</gene>
<proteinExistence type="predicted"/>
<name>Q83029_BBTV</name>
<evidence type="ECO:0000313" key="2">
    <source>
        <dbReference type="EMBL" id="AAA51425.1"/>
    </source>
</evidence>
<organism evidence="2">
    <name type="scientific">Banana bunchy top virus</name>
    <name type="common">BBTV</name>
    <dbReference type="NCBI Taxonomy" id="12585"/>
    <lineage>
        <taxon>Viruses</taxon>
        <taxon>Monodnaviria</taxon>
        <taxon>Shotokuvirae</taxon>
        <taxon>Cressdnaviricota</taxon>
        <taxon>Arfiviricetes</taxon>
        <taxon>Mulpavirales</taxon>
        <taxon>Nanoviridae</taxon>
        <taxon>Babuvirus</taxon>
        <taxon>Babuvirus musae</taxon>
    </lineage>
</organism>
<keyword evidence="1" id="KW-1133">Transmembrane helix</keyword>
<keyword evidence="1" id="KW-0812">Transmembrane</keyword>
<keyword evidence="1" id="KW-0472">Membrane</keyword>
<accession>Q83029</accession>
<dbReference type="EMBL" id="L32166">
    <property type="protein sequence ID" value="AAA51425.1"/>
    <property type="molecule type" value="Genomic_DNA"/>
</dbReference>
<evidence type="ECO:0000256" key="1">
    <source>
        <dbReference type="SAM" id="Phobius"/>
    </source>
</evidence>